<comment type="caution">
    <text evidence="1">The sequence shown here is derived from an EMBL/GenBank/DDBJ whole genome shotgun (WGS) entry which is preliminary data.</text>
</comment>
<dbReference type="EMBL" id="JBHULR010000003">
    <property type="protein sequence ID" value="MFD2547844.1"/>
    <property type="molecule type" value="Genomic_DNA"/>
</dbReference>
<organism evidence="1 2">
    <name type="scientific">Sphingobacterium suaedae</name>
    <dbReference type="NCBI Taxonomy" id="1686402"/>
    <lineage>
        <taxon>Bacteria</taxon>
        <taxon>Pseudomonadati</taxon>
        <taxon>Bacteroidota</taxon>
        <taxon>Sphingobacteriia</taxon>
        <taxon>Sphingobacteriales</taxon>
        <taxon>Sphingobacteriaceae</taxon>
        <taxon>Sphingobacterium</taxon>
    </lineage>
</organism>
<protein>
    <submittedName>
        <fullName evidence="1">DUF2851 family protein</fullName>
    </submittedName>
</protein>
<keyword evidence="2" id="KW-1185">Reference proteome</keyword>
<sequence>MVAEEILQFVWQFRLFNQLNLYSTDDEKIRIVHVGYRNNNAGPDFLFCEIEIGFTRWYGHVEIHVDGNDWKRHRHDRDARYNNVVLHVVYLNPTSIYRQDGTRIPSLSLNNLIDENFLERYRRVQNNRDWIPCEKQLSSLSEVLKAGVLQRMGVTRLENRYRQLQRMYVVEHGNWERILFLRLIRSFGMKVNADAFEELGKVLDFSLLYKYRHDPIKLEAIVFGQAGFLSCSAPEGHMKMLFTAYSYLRKIHQLSEISVLSWKFLRMRPFNFPTFRLAQLAMLVQQDQLFERLLAASDVFAFMSSLATIRTSAFWETHFTFHKKTTRHRTKLSSRFMERLVLNSFIPVLFAYGKITGLERFKQRALDWLECLQPEENSVVRQFRRLNVVPVHALDSQGLLELKENYCDAKKCLQCALGGAFLLRG</sequence>
<accession>A0ABW5KFQ9</accession>
<dbReference type="InterPro" id="IPR021272">
    <property type="entry name" value="DUF2851"/>
</dbReference>
<dbReference type="Proteomes" id="UP001597545">
    <property type="component" value="Unassembled WGS sequence"/>
</dbReference>
<evidence type="ECO:0000313" key="2">
    <source>
        <dbReference type="Proteomes" id="UP001597545"/>
    </source>
</evidence>
<dbReference type="RefSeq" id="WP_380902989.1">
    <property type="nucleotide sequence ID" value="NZ_JBHUEG010000007.1"/>
</dbReference>
<proteinExistence type="predicted"/>
<gene>
    <name evidence="1" type="ORF">ACFSR5_09325</name>
</gene>
<dbReference type="Pfam" id="PF11013">
    <property type="entry name" value="DUF2851"/>
    <property type="match status" value="1"/>
</dbReference>
<evidence type="ECO:0000313" key="1">
    <source>
        <dbReference type="EMBL" id="MFD2547844.1"/>
    </source>
</evidence>
<name>A0ABW5KFQ9_9SPHI</name>
<reference evidence="2" key="1">
    <citation type="journal article" date="2019" name="Int. J. Syst. Evol. Microbiol.">
        <title>The Global Catalogue of Microorganisms (GCM) 10K type strain sequencing project: providing services to taxonomists for standard genome sequencing and annotation.</title>
        <authorList>
            <consortium name="The Broad Institute Genomics Platform"/>
            <consortium name="The Broad Institute Genome Sequencing Center for Infectious Disease"/>
            <person name="Wu L."/>
            <person name="Ma J."/>
        </authorList>
    </citation>
    <scope>NUCLEOTIDE SEQUENCE [LARGE SCALE GENOMIC DNA]</scope>
    <source>
        <strain evidence="2">KCTC 42662</strain>
    </source>
</reference>